<comment type="caution">
    <text evidence="1">The sequence shown here is derived from an EMBL/GenBank/DDBJ whole genome shotgun (WGS) entry which is preliminary data.</text>
</comment>
<organism evidence="1 2">
    <name type="scientific">Eruca vesicaria subsp. sativa</name>
    <name type="common">Garden rocket</name>
    <name type="synonym">Eruca sativa</name>
    <dbReference type="NCBI Taxonomy" id="29727"/>
    <lineage>
        <taxon>Eukaryota</taxon>
        <taxon>Viridiplantae</taxon>
        <taxon>Streptophyta</taxon>
        <taxon>Embryophyta</taxon>
        <taxon>Tracheophyta</taxon>
        <taxon>Spermatophyta</taxon>
        <taxon>Magnoliopsida</taxon>
        <taxon>eudicotyledons</taxon>
        <taxon>Gunneridae</taxon>
        <taxon>Pentapetalae</taxon>
        <taxon>rosids</taxon>
        <taxon>malvids</taxon>
        <taxon>Brassicales</taxon>
        <taxon>Brassicaceae</taxon>
        <taxon>Brassiceae</taxon>
        <taxon>Eruca</taxon>
    </lineage>
</organism>
<dbReference type="AlphaFoldDB" id="A0ABC8KTN7"/>
<dbReference type="Proteomes" id="UP001642260">
    <property type="component" value="Unassembled WGS sequence"/>
</dbReference>
<reference evidence="1 2" key="1">
    <citation type="submission" date="2022-03" db="EMBL/GenBank/DDBJ databases">
        <authorList>
            <person name="Macdonald S."/>
            <person name="Ahmed S."/>
            <person name="Newling K."/>
        </authorList>
    </citation>
    <scope>NUCLEOTIDE SEQUENCE [LARGE SCALE GENOMIC DNA]</scope>
</reference>
<name>A0ABC8KTN7_ERUVS</name>
<accession>A0ABC8KTN7</accession>
<keyword evidence="2" id="KW-1185">Reference proteome</keyword>
<protein>
    <submittedName>
        <fullName evidence="1">Uncharacterized protein</fullName>
    </submittedName>
</protein>
<sequence>MCCDGHTFKLSTRFFSAFVCLMVACIKSRDWIRVEKDCRKAIQLDHNSVKAHYMPGREDYPEGVKALQL</sequence>
<gene>
    <name evidence="1" type="ORF">ERUC_LOCUS27741</name>
</gene>
<evidence type="ECO:0000313" key="2">
    <source>
        <dbReference type="Proteomes" id="UP001642260"/>
    </source>
</evidence>
<evidence type="ECO:0000313" key="1">
    <source>
        <dbReference type="EMBL" id="CAH8361985.1"/>
    </source>
</evidence>
<proteinExistence type="predicted"/>
<dbReference type="EMBL" id="CAKOAT010320710">
    <property type="protein sequence ID" value="CAH8361985.1"/>
    <property type="molecule type" value="Genomic_DNA"/>
</dbReference>
<dbReference type="SUPFAM" id="SSF48452">
    <property type="entry name" value="TPR-like"/>
    <property type="match status" value="1"/>
</dbReference>
<dbReference type="InterPro" id="IPR011990">
    <property type="entry name" value="TPR-like_helical_dom_sf"/>
</dbReference>